<dbReference type="PROSITE" id="PS50075">
    <property type="entry name" value="CARRIER"/>
    <property type="match status" value="1"/>
</dbReference>
<evidence type="ECO:0000313" key="5">
    <source>
        <dbReference type="EMBL" id="SFC68023.1"/>
    </source>
</evidence>
<evidence type="ECO:0000256" key="2">
    <source>
        <dbReference type="ARBA" id="ARBA00022553"/>
    </source>
</evidence>
<proteinExistence type="predicted"/>
<dbReference type="EMBL" id="FNVB01000002">
    <property type="protein sequence ID" value="SEF79518.1"/>
    <property type="molecule type" value="Genomic_DNA"/>
</dbReference>
<evidence type="ECO:0000259" key="3">
    <source>
        <dbReference type="PROSITE" id="PS50075"/>
    </source>
</evidence>
<keyword evidence="1" id="KW-0596">Phosphopantetheine</keyword>
<evidence type="ECO:0000313" key="6">
    <source>
        <dbReference type="Proteomes" id="UP000199690"/>
    </source>
</evidence>
<dbReference type="AlphaFoldDB" id="A0A1H5UYM8"/>
<feature type="domain" description="Carrier" evidence="3">
    <location>
        <begin position="18"/>
        <end position="93"/>
    </location>
</feature>
<evidence type="ECO:0000313" key="4">
    <source>
        <dbReference type="EMBL" id="SEF79518.1"/>
    </source>
</evidence>
<accession>A0A1H5UYM8</accession>
<reference evidence="6 7" key="2">
    <citation type="submission" date="2016-10" db="EMBL/GenBank/DDBJ databases">
        <authorList>
            <person name="Varghese N."/>
            <person name="Submissions S."/>
        </authorList>
    </citation>
    <scope>NUCLEOTIDE SEQUENCE [LARGE SCALE GENOMIC DNA]</scope>
    <source>
        <strain evidence="7">ATCC 20501</strain>
        <strain evidence="5 6">CGMCC 4.3529</strain>
    </source>
</reference>
<dbReference type="Pfam" id="PF00550">
    <property type="entry name" value="PP-binding"/>
    <property type="match status" value="1"/>
</dbReference>
<dbReference type="InterPro" id="IPR020806">
    <property type="entry name" value="PKS_PP-bd"/>
</dbReference>
<dbReference type="Proteomes" id="UP000199690">
    <property type="component" value="Unassembled WGS sequence"/>
</dbReference>
<dbReference type="SMR" id="A0A1H5UYM8"/>
<reference evidence="4" key="1">
    <citation type="submission" date="2016-10" db="EMBL/GenBank/DDBJ databases">
        <authorList>
            <person name="de Groot N.N."/>
        </authorList>
    </citation>
    <scope>NUCLEOTIDE SEQUENCE [LARGE SCALE GENOMIC DNA]</scope>
    <source>
        <strain evidence="4">ATCC 20501</strain>
    </source>
</reference>
<dbReference type="InterPro" id="IPR036736">
    <property type="entry name" value="ACP-like_sf"/>
</dbReference>
<sequence>MSSWVDELAATPPAERARFLEQMVVGEFKAWLLMEPSEEFPLEQSYFELGLTSLGATEIKETLEARLGQPVQSATLFNNPTAAHLLKHLREHVLAEHFPTETTAPAEPDSSAESRRAMVGSLLDELYQN</sequence>
<dbReference type="SMART" id="SM00823">
    <property type="entry name" value="PKS_PP"/>
    <property type="match status" value="1"/>
</dbReference>
<name>A0A1H5UYM8_9PSEU</name>
<keyword evidence="2" id="KW-0597">Phosphoprotein</keyword>
<evidence type="ECO:0000313" key="7">
    <source>
        <dbReference type="Proteomes" id="UP000236729"/>
    </source>
</evidence>
<dbReference type="SUPFAM" id="SSF47336">
    <property type="entry name" value="ACP-like"/>
    <property type="match status" value="1"/>
</dbReference>
<accession>A0A1I1LCB3</accession>
<protein>
    <submittedName>
        <fullName evidence="4">Phosphopantetheine attachment site</fullName>
    </submittedName>
</protein>
<dbReference type="Gene3D" id="1.10.1200.10">
    <property type="entry name" value="ACP-like"/>
    <property type="match status" value="1"/>
</dbReference>
<organism evidence="4 7">
    <name type="scientific">Saccharopolyspora kobensis</name>
    <dbReference type="NCBI Taxonomy" id="146035"/>
    <lineage>
        <taxon>Bacteria</taxon>
        <taxon>Bacillati</taxon>
        <taxon>Actinomycetota</taxon>
        <taxon>Actinomycetes</taxon>
        <taxon>Pseudonocardiales</taxon>
        <taxon>Pseudonocardiaceae</taxon>
        <taxon>Saccharopolyspora</taxon>
    </lineage>
</organism>
<gene>
    <name evidence="4" type="ORF">SAMN02982929_00687</name>
    <name evidence="5" type="ORF">SAMN05216506_1011384</name>
</gene>
<dbReference type="EMBL" id="FOME01000001">
    <property type="protein sequence ID" value="SFC68023.1"/>
    <property type="molecule type" value="Genomic_DNA"/>
</dbReference>
<dbReference type="RefSeq" id="WP_093347342.1">
    <property type="nucleotide sequence ID" value="NZ_FNVB01000002.1"/>
</dbReference>
<evidence type="ECO:0000256" key="1">
    <source>
        <dbReference type="ARBA" id="ARBA00022450"/>
    </source>
</evidence>
<dbReference type="Proteomes" id="UP000236729">
    <property type="component" value="Unassembled WGS sequence"/>
</dbReference>
<keyword evidence="6" id="KW-1185">Reference proteome</keyword>
<dbReference type="InterPro" id="IPR009081">
    <property type="entry name" value="PP-bd_ACP"/>
</dbReference>
<dbReference type="GO" id="GO:0031177">
    <property type="term" value="F:phosphopantetheine binding"/>
    <property type="evidence" value="ECO:0007669"/>
    <property type="project" value="InterPro"/>
</dbReference>